<proteinExistence type="predicted"/>
<organism evidence="2 3">
    <name type="scientific">Candidatus Amesbacteria bacterium RIFCSPLOWO2_01_FULL_48_25</name>
    <dbReference type="NCBI Taxonomy" id="1797259"/>
    <lineage>
        <taxon>Bacteria</taxon>
        <taxon>Candidatus Amesiibacteriota</taxon>
    </lineage>
</organism>
<evidence type="ECO:0000313" key="3">
    <source>
        <dbReference type="Proteomes" id="UP000177080"/>
    </source>
</evidence>
<protein>
    <submittedName>
        <fullName evidence="2">Uncharacterized protein</fullName>
    </submittedName>
</protein>
<reference evidence="2 3" key="1">
    <citation type="journal article" date="2016" name="Nat. Commun.">
        <title>Thousands of microbial genomes shed light on interconnected biogeochemical processes in an aquifer system.</title>
        <authorList>
            <person name="Anantharaman K."/>
            <person name="Brown C.T."/>
            <person name="Hug L.A."/>
            <person name="Sharon I."/>
            <person name="Castelle C.J."/>
            <person name="Probst A.J."/>
            <person name="Thomas B.C."/>
            <person name="Singh A."/>
            <person name="Wilkins M.J."/>
            <person name="Karaoz U."/>
            <person name="Brodie E.L."/>
            <person name="Williams K.H."/>
            <person name="Hubbard S.S."/>
            <person name="Banfield J.F."/>
        </authorList>
    </citation>
    <scope>NUCLEOTIDE SEQUENCE [LARGE SCALE GENOMIC DNA]</scope>
</reference>
<feature type="compositionally biased region" description="Low complexity" evidence="1">
    <location>
        <begin position="210"/>
        <end position="223"/>
    </location>
</feature>
<dbReference type="Proteomes" id="UP000177080">
    <property type="component" value="Unassembled WGS sequence"/>
</dbReference>
<sequence length="232" mass="26568">MKLIFKFILATLLVGALGLGIYTYKYHSLAIEGWKLFNDRCNSVNPTLIKVRNTHLALGAAVSGRATPSAEQFSGDLGVLLTSADKYIELERNWLDKQSAFMNRWDFKLLAPDYVKTAGKYQLAMYEAYYKYYKVVSDMNKAGDKAKETGTEFQFEGSPTELMSKFQEERWANQDLYFDAFDKGLEIKDWRKYFAQVPPPDCPEENMNIPEYYSPTPTSIPTTNDSDMEIKS</sequence>
<comment type="caution">
    <text evidence="2">The sequence shown here is derived from an EMBL/GenBank/DDBJ whole genome shotgun (WGS) entry which is preliminary data.</text>
</comment>
<dbReference type="STRING" id="1797259.A2989_02865"/>
<gene>
    <name evidence="2" type="ORF">A2989_02865</name>
</gene>
<feature type="region of interest" description="Disordered" evidence="1">
    <location>
        <begin position="204"/>
        <end position="232"/>
    </location>
</feature>
<name>A0A1F4ZB36_9BACT</name>
<dbReference type="AlphaFoldDB" id="A0A1F4ZB36"/>
<evidence type="ECO:0000256" key="1">
    <source>
        <dbReference type="SAM" id="MobiDB-lite"/>
    </source>
</evidence>
<evidence type="ECO:0000313" key="2">
    <source>
        <dbReference type="EMBL" id="OGD03599.1"/>
    </source>
</evidence>
<accession>A0A1F4ZB36</accession>
<dbReference type="EMBL" id="MEXN01000005">
    <property type="protein sequence ID" value="OGD03599.1"/>
    <property type="molecule type" value="Genomic_DNA"/>
</dbReference>